<dbReference type="AlphaFoldDB" id="A0A926RU89"/>
<dbReference type="Pfam" id="PF10282">
    <property type="entry name" value="Lactonase"/>
    <property type="match status" value="1"/>
</dbReference>
<evidence type="ECO:0000313" key="2">
    <source>
        <dbReference type="Proteomes" id="UP000661691"/>
    </source>
</evidence>
<dbReference type="InterPro" id="IPR051200">
    <property type="entry name" value="Host-pathogen_enzymatic-act"/>
</dbReference>
<dbReference type="InterPro" id="IPR011045">
    <property type="entry name" value="N2O_reductase_N"/>
</dbReference>
<dbReference type="SUPFAM" id="SSF50974">
    <property type="entry name" value="Nitrous oxide reductase, N-terminal domain"/>
    <property type="match status" value="1"/>
</dbReference>
<dbReference type="PANTHER" id="PTHR47197">
    <property type="entry name" value="PROTEIN NIRF"/>
    <property type="match status" value="1"/>
</dbReference>
<name>A0A926RU89_9BACL</name>
<dbReference type="InterPro" id="IPR019405">
    <property type="entry name" value="Lactonase_7-beta_prop"/>
</dbReference>
<gene>
    <name evidence="1" type="ORF">IC620_09780</name>
</gene>
<accession>A0A926RU89</accession>
<reference evidence="1" key="1">
    <citation type="submission" date="2020-09" db="EMBL/GenBank/DDBJ databases">
        <title>A novel bacterium of genus Hazenella, isolated from South China Sea.</title>
        <authorList>
            <person name="Huang H."/>
            <person name="Mo K."/>
            <person name="Hu Y."/>
        </authorList>
    </citation>
    <scope>NUCLEOTIDE SEQUENCE</scope>
    <source>
        <strain evidence="1">IB182357</strain>
    </source>
</reference>
<evidence type="ECO:0000313" key="1">
    <source>
        <dbReference type="EMBL" id="MBD1372643.1"/>
    </source>
</evidence>
<dbReference type="InterPro" id="IPR011964">
    <property type="entry name" value="YVTN_b-propeller_repeat"/>
</dbReference>
<dbReference type="Gene3D" id="2.130.10.10">
    <property type="entry name" value="YVTN repeat-like/Quinoprotein amine dehydrogenase"/>
    <property type="match status" value="2"/>
</dbReference>
<dbReference type="InterPro" id="IPR015943">
    <property type="entry name" value="WD40/YVTN_repeat-like_dom_sf"/>
</dbReference>
<dbReference type="RefSeq" id="WP_191140546.1">
    <property type="nucleotide sequence ID" value="NZ_JACXAG020000006.1"/>
</dbReference>
<dbReference type="EMBL" id="JACXAH010000012">
    <property type="protein sequence ID" value="MBD1372643.1"/>
    <property type="molecule type" value="Genomic_DNA"/>
</dbReference>
<dbReference type="NCBIfam" id="TIGR02276">
    <property type="entry name" value="beta_rpt_yvtn"/>
    <property type="match status" value="3"/>
</dbReference>
<keyword evidence="2" id="KW-1185">Reference proteome</keyword>
<organism evidence="1 2">
    <name type="scientific">Polycladospora coralii</name>
    <dbReference type="NCBI Taxonomy" id="2771432"/>
    <lineage>
        <taxon>Bacteria</taxon>
        <taxon>Bacillati</taxon>
        <taxon>Bacillota</taxon>
        <taxon>Bacilli</taxon>
        <taxon>Bacillales</taxon>
        <taxon>Thermoactinomycetaceae</taxon>
        <taxon>Polycladospora</taxon>
    </lineage>
</organism>
<protein>
    <submittedName>
        <fullName evidence="1">Beta-propeller fold lactonase family protein</fullName>
    </submittedName>
</protein>
<dbReference type="PANTHER" id="PTHR47197:SF3">
    <property type="entry name" value="DIHYDRO-HEME D1 DEHYDROGENASE"/>
    <property type="match status" value="1"/>
</dbReference>
<comment type="caution">
    <text evidence="1">The sequence shown here is derived from an EMBL/GenBank/DDBJ whole genome shotgun (WGS) entry which is preliminary data.</text>
</comment>
<dbReference type="Proteomes" id="UP000661691">
    <property type="component" value="Unassembled WGS sequence"/>
</dbReference>
<sequence>MDKMRAILPFLATIQIQISSVELENRKLTVQLIHAMRFVRSNMKSIGLDKKSEMQMLKLINNIILTLRLFQKKKSLNFVAHIKQDIIDLNMMLRKYLIGQTSNQRRFDFNSVTRFLAIIHNQISERSLANRKKLLRLKKLFQYILGQLRTSEINKNLKMKLISNTLPIIHSFELWTVSSKRTFASEIKNAIKQLITSMRERIEVANSVHFYVLNQGSQSTSVINSFTGNQTNTFRVQATPVYAAISSDKKFVYVANQGTTNPGKLTQYQVSTNQTFQFNVDNKPAWVVVSANGNLVYTANSGTNTISVINVTNRVVRGVTVGSSPRSLAFSTNQSKLYVCNYNDHSVSVVNVSTLSILGTIPVGKNPNQVVASPDGERIYVANQGENSISVIDVEDDNPVSVPKIGLTGRPAFIRFNFSANSPIAYISTTSNSALQVIDVSTSEVIRTITANNPITSAITSDNATLYLCQQGGNQLSVINTESLKIIKNIALPGNPITVALTPDESQAYVVLNDKNLVAVINTSLNLLATTLQVMSNPRFIVTEPFA</sequence>
<proteinExistence type="predicted"/>